<proteinExistence type="predicted"/>
<dbReference type="AlphaFoldDB" id="A0A8K1CMB0"/>
<gene>
    <name evidence="1" type="ORF">Poli38472_009407</name>
</gene>
<dbReference type="EMBL" id="SPLM01000038">
    <property type="protein sequence ID" value="TMW65240.1"/>
    <property type="molecule type" value="Genomic_DNA"/>
</dbReference>
<organism evidence="1 2">
    <name type="scientific">Pythium oligandrum</name>
    <name type="common">Mycoparasitic fungus</name>
    <dbReference type="NCBI Taxonomy" id="41045"/>
    <lineage>
        <taxon>Eukaryota</taxon>
        <taxon>Sar</taxon>
        <taxon>Stramenopiles</taxon>
        <taxon>Oomycota</taxon>
        <taxon>Peronosporomycetes</taxon>
        <taxon>Pythiales</taxon>
        <taxon>Pythiaceae</taxon>
        <taxon>Pythium</taxon>
    </lineage>
</organism>
<evidence type="ECO:0000313" key="1">
    <source>
        <dbReference type="EMBL" id="TMW65240.1"/>
    </source>
</evidence>
<dbReference type="Proteomes" id="UP000794436">
    <property type="component" value="Unassembled WGS sequence"/>
</dbReference>
<protein>
    <submittedName>
        <fullName evidence="1">Uncharacterized protein</fullName>
    </submittedName>
</protein>
<sequence>METATAMEETSTGTNRLLEFGVDDMISLISGHRQVESVHLEVVKLIFIFAHIKVAQSPLPFDASKSSVFPDRAELATPWIKIRLTMSDFLGGTFAGRFLRESTQRKELARFIGRDDVRVERLLLGSDCERLPFPLGGLEPFALVGTRCAWGGKCLVGIVRVIKPTKKTLLPEKWAFSASLHVAIADLNAGNPVFGVVTDLEAFWGFQWIGSENSLYYSSPVTRVAAYTLMNQFLDGCLGWERHSPLQNKKLLKHMP</sequence>
<reference evidence="1" key="1">
    <citation type="submission" date="2019-03" db="EMBL/GenBank/DDBJ databases">
        <title>Long read genome sequence of the mycoparasitic Pythium oligandrum ATCC 38472 isolated from sugarbeet rhizosphere.</title>
        <authorList>
            <person name="Gaulin E."/>
        </authorList>
    </citation>
    <scope>NUCLEOTIDE SEQUENCE</scope>
    <source>
        <strain evidence="1">ATCC 38472_TT</strain>
    </source>
</reference>
<keyword evidence="2" id="KW-1185">Reference proteome</keyword>
<name>A0A8K1CMB0_PYTOL</name>
<accession>A0A8K1CMB0</accession>
<evidence type="ECO:0000313" key="2">
    <source>
        <dbReference type="Proteomes" id="UP000794436"/>
    </source>
</evidence>
<comment type="caution">
    <text evidence="1">The sequence shown here is derived from an EMBL/GenBank/DDBJ whole genome shotgun (WGS) entry which is preliminary data.</text>
</comment>